<dbReference type="PANTHER" id="PTHR42948:SF1">
    <property type="entry name" value="TRANSPORTER"/>
    <property type="match status" value="1"/>
</dbReference>
<evidence type="ECO:0000313" key="8">
    <source>
        <dbReference type="Proteomes" id="UP000257323"/>
    </source>
</evidence>
<keyword evidence="4 6" id="KW-1133">Transmembrane helix</keyword>
<comment type="caution">
    <text evidence="7">The sequence shown here is derived from an EMBL/GenBank/DDBJ whole genome shotgun (WGS) entry which is preliminary data.</text>
</comment>
<dbReference type="GO" id="GO:0016020">
    <property type="term" value="C:membrane"/>
    <property type="evidence" value="ECO:0007669"/>
    <property type="project" value="UniProtKB-SubCell"/>
</dbReference>
<dbReference type="PANTHER" id="PTHR42948">
    <property type="entry name" value="TRANSPORTER"/>
    <property type="match status" value="1"/>
</dbReference>
<keyword evidence="3 6" id="KW-0812">Transmembrane</keyword>
<evidence type="ECO:0000256" key="4">
    <source>
        <dbReference type="ARBA" id="ARBA00022989"/>
    </source>
</evidence>
<dbReference type="InterPro" id="IPR000175">
    <property type="entry name" value="Na/ntran_symport"/>
</dbReference>
<dbReference type="Proteomes" id="UP000257323">
    <property type="component" value="Unassembled WGS sequence"/>
</dbReference>
<evidence type="ECO:0000256" key="5">
    <source>
        <dbReference type="ARBA" id="ARBA00023136"/>
    </source>
</evidence>
<feature type="transmembrane region" description="Helical" evidence="6">
    <location>
        <begin position="40"/>
        <end position="64"/>
    </location>
</feature>
<name>A0A3E2BQ45_9BACT</name>
<feature type="transmembrane region" description="Helical" evidence="6">
    <location>
        <begin position="84"/>
        <end position="105"/>
    </location>
</feature>
<feature type="transmembrane region" description="Helical" evidence="6">
    <location>
        <begin position="453"/>
        <end position="470"/>
    </location>
</feature>
<proteinExistence type="predicted"/>
<sequence>MSQREQFVSRLGFVAAAIGMAVGTGNIWRFPRMAAQYGGGVFVLVYLLALLLWSAPLLMVEMSIGRKTRLGPIGGFRDFVGEKYTWMGGWMVAVCLLITFYYAVITGWCAKYFVLSLQGAFREGVDTAALWNNFLHNRWQNIFFQALAIGLCGLIIYRGIQKGVERINKILVPSLFLFLIVAALRAVTLPGAGLGLRYLFVPDWSKLADPATWLQAFTQSAWSTGAGWGLMLTYAVYTKKRDDIPQNCLVVGFSDNSAALLAGLAVIPTIFALSPDLGAARASLSDNMGLTFISLAGLFPKMKGGLVVAPFFFLAMLFAALSSLIAEVELGAKALMDFGWTRKKSTLVIILACLVLGLPSAAFPSFLLNQDWVWGMALLVSGFWTILAARKYGLEKLRREINTGADLKLGRWWTFILKYISPCIFLAVTGWWFYQAIGWDRKTWWHPFKTSSAGTILFQWLILLVLVLLFNRALARWTRKPVEDED</sequence>
<feature type="transmembrane region" description="Helical" evidence="6">
    <location>
        <begin position="7"/>
        <end position="28"/>
    </location>
</feature>
<dbReference type="Pfam" id="PF00209">
    <property type="entry name" value="SNF"/>
    <property type="match status" value="2"/>
</dbReference>
<dbReference type="PROSITE" id="PS50267">
    <property type="entry name" value="NA_NEUROTRAN_SYMP_3"/>
    <property type="match status" value="1"/>
</dbReference>
<dbReference type="EMBL" id="QUAH01000001">
    <property type="protein sequence ID" value="RFT16903.1"/>
    <property type="molecule type" value="Genomic_DNA"/>
</dbReference>
<evidence type="ECO:0000256" key="1">
    <source>
        <dbReference type="ARBA" id="ARBA00004141"/>
    </source>
</evidence>
<dbReference type="AlphaFoldDB" id="A0A3E2BQ45"/>
<feature type="transmembrane region" description="Helical" evidence="6">
    <location>
        <begin position="304"/>
        <end position="326"/>
    </location>
</feature>
<accession>A0A3E2BQ45</accession>
<organism evidence="7 8">
    <name type="scientific">Candidatus Saccharicenans subterraneus</name>
    <dbReference type="NCBI Taxonomy" id="2508984"/>
    <lineage>
        <taxon>Bacteria</taxon>
        <taxon>Candidatus Aminicenantota</taxon>
        <taxon>Candidatus Aminicenantia</taxon>
        <taxon>Candidatus Aminicenantales</taxon>
        <taxon>Candidatus Saccharicenantaceae</taxon>
        <taxon>Candidatus Saccharicenans</taxon>
    </lineage>
</organism>
<feature type="transmembrane region" description="Helical" evidence="6">
    <location>
        <begin position="172"/>
        <end position="200"/>
    </location>
</feature>
<comment type="subcellular location">
    <subcellularLocation>
        <location evidence="1">Membrane</location>
        <topology evidence="1">Multi-pass membrane protein</topology>
    </subcellularLocation>
</comment>
<evidence type="ECO:0000313" key="7">
    <source>
        <dbReference type="EMBL" id="RFT16903.1"/>
    </source>
</evidence>
<feature type="transmembrane region" description="Helical" evidence="6">
    <location>
        <begin position="410"/>
        <end position="433"/>
    </location>
</feature>
<feature type="transmembrane region" description="Helical" evidence="6">
    <location>
        <begin position="347"/>
        <end position="366"/>
    </location>
</feature>
<gene>
    <name evidence="7" type="ORF">OP8BY_0845</name>
</gene>
<reference evidence="7 8" key="1">
    <citation type="submission" date="2018-08" db="EMBL/GenBank/DDBJ databases">
        <title>Genome analysis of the thermophilic bacterium of the candidate phylum Aminicenantes from deep subsurface aquifer revealed its physiology and ecological role.</title>
        <authorList>
            <person name="Kadnikov V.V."/>
            <person name="Mardanov A.V."/>
            <person name="Beletsky A.V."/>
            <person name="Karnachuk O.V."/>
            <person name="Ravin N.V."/>
        </authorList>
    </citation>
    <scope>NUCLEOTIDE SEQUENCE [LARGE SCALE GENOMIC DNA]</scope>
    <source>
        <strain evidence="7">BY38</strain>
    </source>
</reference>
<keyword evidence="2" id="KW-0813">Transport</keyword>
<feature type="transmembrane region" description="Helical" evidence="6">
    <location>
        <begin position="220"/>
        <end position="237"/>
    </location>
</feature>
<dbReference type="PRINTS" id="PR00176">
    <property type="entry name" value="NANEUSMPORT"/>
</dbReference>
<feature type="transmembrane region" description="Helical" evidence="6">
    <location>
        <begin position="258"/>
        <end position="284"/>
    </location>
</feature>
<feature type="transmembrane region" description="Helical" evidence="6">
    <location>
        <begin position="142"/>
        <end position="160"/>
    </location>
</feature>
<protein>
    <submittedName>
        <fullName evidence="7">Na-dependent transporter</fullName>
    </submittedName>
</protein>
<dbReference type="CDD" id="cd10336">
    <property type="entry name" value="SLC6sbd_Tyt1-Like"/>
    <property type="match status" value="1"/>
</dbReference>
<evidence type="ECO:0000256" key="6">
    <source>
        <dbReference type="SAM" id="Phobius"/>
    </source>
</evidence>
<keyword evidence="5 6" id="KW-0472">Membrane</keyword>
<evidence type="ECO:0000256" key="3">
    <source>
        <dbReference type="ARBA" id="ARBA00022692"/>
    </source>
</evidence>
<evidence type="ECO:0000256" key="2">
    <source>
        <dbReference type="ARBA" id="ARBA00022448"/>
    </source>
</evidence>
<dbReference type="InterPro" id="IPR037272">
    <property type="entry name" value="SNS_sf"/>
</dbReference>
<dbReference type="SUPFAM" id="SSF161070">
    <property type="entry name" value="SNF-like"/>
    <property type="match status" value="1"/>
</dbReference>
<dbReference type="InterPro" id="IPR047218">
    <property type="entry name" value="YocR/YhdH-like"/>
</dbReference>
<dbReference type="NCBIfam" id="NF037979">
    <property type="entry name" value="Na_transp"/>
    <property type="match status" value="1"/>
</dbReference>
<feature type="transmembrane region" description="Helical" evidence="6">
    <location>
        <begin position="372"/>
        <end position="389"/>
    </location>
</feature>